<evidence type="ECO:0000313" key="4">
    <source>
        <dbReference type="Proteomes" id="UP000736335"/>
    </source>
</evidence>
<dbReference type="InterPro" id="IPR037151">
    <property type="entry name" value="AlkB-like_sf"/>
</dbReference>
<dbReference type="PANTHER" id="PTHR31212">
    <property type="entry name" value="ALPHA-KETOGLUTARATE-DEPENDENT DIOXYGENASE ALKB HOMOLOG 3"/>
    <property type="match status" value="1"/>
</dbReference>
<dbReference type="InterPro" id="IPR005123">
    <property type="entry name" value="Oxoglu/Fe-dep_dioxygenase_dom"/>
</dbReference>
<feature type="region of interest" description="Disordered" evidence="1">
    <location>
        <begin position="145"/>
        <end position="170"/>
    </location>
</feature>
<dbReference type="EMBL" id="WIUZ02000012">
    <property type="protein sequence ID" value="KAF9782418.1"/>
    <property type="molecule type" value="Genomic_DNA"/>
</dbReference>
<dbReference type="Pfam" id="PF13532">
    <property type="entry name" value="2OG-FeII_Oxy_2"/>
    <property type="match status" value="1"/>
</dbReference>
<accession>A0A9P6H9H0</accession>
<dbReference type="PANTHER" id="PTHR31212:SF5">
    <property type="entry name" value="ISOCHORISMATASE FAMILY PROTEIN FAMILY (AFU_ORTHOLOGUE AFUA_3G14500)"/>
    <property type="match status" value="1"/>
</dbReference>
<keyword evidence="4" id="KW-1185">Reference proteome</keyword>
<dbReference type="InterPro" id="IPR027450">
    <property type="entry name" value="AlkB-like"/>
</dbReference>
<evidence type="ECO:0000259" key="2">
    <source>
        <dbReference type="PROSITE" id="PS51471"/>
    </source>
</evidence>
<dbReference type="InterPro" id="IPR032854">
    <property type="entry name" value="ALKBH3"/>
</dbReference>
<gene>
    <name evidence="3" type="ORF">BJ322DRAFT_1111282</name>
</gene>
<dbReference type="OrthoDB" id="445341at2759"/>
<evidence type="ECO:0000313" key="3">
    <source>
        <dbReference type="EMBL" id="KAF9782418.1"/>
    </source>
</evidence>
<feature type="domain" description="Fe2OG dioxygenase" evidence="2">
    <location>
        <begin position="101"/>
        <end position="222"/>
    </location>
</feature>
<dbReference type="AlphaFoldDB" id="A0A9P6H9H0"/>
<proteinExistence type="predicted"/>
<dbReference type="Proteomes" id="UP000736335">
    <property type="component" value="Unassembled WGS sequence"/>
</dbReference>
<comment type="caution">
    <text evidence="3">The sequence shown here is derived from an EMBL/GenBank/DDBJ whole genome shotgun (WGS) entry which is preliminary data.</text>
</comment>
<protein>
    <recommendedName>
        <fullName evidence="2">Fe2OG dioxygenase domain-containing protein</fullName>
    </recommendedName>
</protein>
<dbReference type="GO" id="GO:0051213">
    <property type="term" value="F:dioxygenase activity"/>
    <property type="evidence" value="ECO:0007669"/>
    <property type="project" value="InterPro"/>
</dbReference>
<organism evidence="3 4">
    <name type="scientific">Thelephora terrestris</name>
    <dbReference type="NCBI Taxonomy" id="56493"/>
    <lineage>
        <taxon>Eukaryota</taxon>
        <taxon>Fungi</taxon>
        <taxon>Dikarya</taxon>
        <taxon>Basidiomycota</taxon>
        <taxon>Agaricomycotina</taxon>
        <taxon>Agaricomycetes</taxon>
        <taxon>Thelephorales</taxon>
        <taxon>Thelephoraceae</taxon>
        <taxon>Thelephora</taxon>
    </lineage>
</organism>
<dbReference type="PROSITE" id="PS51471">
    <property type="entry name" value="FE2OG_OXY"/>
    <property type="match status" value="1"/>
</dbReference>
<evidence type="ECO:0000256" key="1">
    <source>
        <dbReference type="SAM" id="MobiDB-lite"/>
    </source>
</evidence>
<sequence length="289" mass="32362">MPPATTVADTNNLGEGDSYLVLDLLSDDEDWMEKLKQEVEFKVMLHRGGEVPRLVAVQGEINEDGSFPIYRHPADASPPLLQFSPTVSRIRVAVEAHLNHPVNHVLIQHYRSGKDYISEHSDKTIDVVAGSKIVNVSIGATRSMTLKTKKDAQPSAGETEEDRSRKHQKFSLPDRSMFVMGLGTNAKWLHSVRHDNRPVHTKSEEERYMNGERISLTFRNIGTFLNAAGTKIWGQGAVSKSAAEAQSVVTDQEEVEKLIDWFGRENHQSNFDWHGVYGQGSDVVNFTQL</sequence>
<reference evidence="3" key="2">
    <citation type="submission" date="2020-11" db="EMBL/GenBank/DDBJ databases">
        <authorList>
            <consortium name="DOE Joint Genome Institute"/>
            <person name="Kuo A."/>
            <person name="Miyauchi S."/>
            <person name="Kiss E."/>
            <person name="Drula E."/>
            <person name="Kohler A."/>
            <person name="Sanchez-Garcia M."/>
            <person name="Andreopoulos B."/>
            <person name="Barry K.W."/>
            <person name="Bonito G."/>
            <person name="Buee M."/>
            <person name="Carver A."/>
            <person name="Chen C."/>
            <person name="Cichocki N."/>
            <person name="Clum A."/>
            <person name="Culley D."/>
            <person name="Crous P.W."/>
            <person name="Fauchery L."/>
            <person name="Girlanda M."/>
            <person name="Hayes R."/>
            <person name="Keri Z."/>
            <person name="Labutti K."/>
            <person name="Lipzen A."/>
            <person name="Lombard V."/>
            <person name="Magnuson J."/>
            <person name="Maillard F."/>
            <person name="Morin E."/>
            <person name="Murat C."/>
            <person name="Nolan M."/>
            <person name="Ohm R."/>
            <person name="Pangilinan J."/>
            <person name="Pereira M."/>
            <person name="Perotto S."/>
            <person name="Peter M."/>
            <person name="Riley R."/>
            <person name="Sitrit Y."/>
            <person name="Stielow B."/>
            <person name="Szollosi G."/>
            <person name="Zifcakova L."/>
            <person name="Stursova M."/>
            <person name="Spatafora J.W."/>
            <person name="Tedersoo L."/>
            <person name="Vaario L.-M."/>
            <person name="Yamada A."/>
            <person name="Yan M."/>
            <person name="Wang P."/>
            <person name="Xu J."/>
            <person name="Bruns T."/>
            <person name="Baldrian P."/>
            <person name="Vilgalys R."/>
            <person name="Henrissat B."/>
            <person name="Grigoriev I.V."/>
            <person name="Hibbett D."/>
            <person name="Nagy L.G."/>
            <person name="Martin F.M."/>
        </authorList>
    </citation>
    <scope>NUCLEOTIDE SEQUENCE</scope>
    <source>
        <strain evidence="3">UH-Tt-Lm1</strain>
    </source>
</reference>
<dbReference type="Gene3D" id="2.60.120.590">
    <property type="entry name" value="Alpha-ketoglutarate-dependent dioxygenase AlkB-like"/>
    <property type="match status" value="1"/>
</dbReference>
<dbReference type="GO" id="GO:0006307">
    <property type="term" value="P:DNA alkylation repair"/>
    <property type="evidence" value="ECO:0007669"/>
    <property type="project" value="InterPro"/>
</dbReference>
<name>A0A9P6H9H0_9AGAM</name>
<reference evidence="3" key="1">
    <citation type="journal article" date="2020" name="Nat. Commun.">
        <title>Large-scale genome sequencing of mycorrhizal fungi provides insights into the early evolution of symbiotic traits.</title>
        <authorList>
            <person name="Miyauchi S."/>
            <person name="Kiss E."/>
            <person name="Kuo A."/>
            <person name="Drula E."/>
            <person name="Kohler A."/>
            <person name="Sanchez-Garcia M."/>
            <person name="Morin E."/>
            <person name="Andreopoulos B."/>
            <person name="Barry K.W."/>
            <person name="Bonito G."/>
            <person name="Buee M."/>
            <person name="Carver A."/>
            <person name="Chen C."/>
            <person name="Cichocki N."/>
            <person name="Clum A."/>
            <person name="Culley D."/>
            <person name="Crous P.W."/>
            <person name="Fauchery L."/>
            <person name="Girlanda M."/>
            <person name="Hayes R.D."/>
            <person name="Keri Z."/>
            <person name="LaButti K."/>
            <person name="Lipzen A."/>
            <person name="Lombard V."/>
            <person name="Magnuson J."/>
            <person name="Maillard F."/>
            <person name="Murat C."/>
            <person name="Nolan M."/>
            <person name="Ohm R.A."/>
            <person name="Pangilinan J."/>
            <person name="Pereira M.F."/>
            <person name="Perotto S."/>
            <person name="Peter M."/>
            <person name="Pfister S."/>
            <person name="Riley R."/>
            <person name="Sitrit Y."/>
            <person name="Stielow J.B."/>
            <person name="Szollosi G."/>
            <person name="Zifcakova L."/>
            <person name="Stursova M."/>
            <person name="Spatafora J.W."/>
            <person name="Tedersoo L."/>
            <person name="Vaario L.M."/>
            <person name="Yamada A."/>
            <person name="Yan M."/>
            <person name="Wang P."/>
            <person name="Xu J."/>
            <person name="Bruns T."/>
            <person name="Baldrian P."/>
            <person name="Vilgalys R."/>
            <person name="Dunand C."/>
            <person name="Henrissat B."/>
            <person name="Grigoriev I.V."/>
            <person name="Hibbett D."/>
            <person name="Nagy L.G."/>
            <person name="Martin F.M."/>
        </authorList>
    </citation>
    <scope>NUCLEOTIDE SEQUENCE</scope>
    <source>
        <strain evidence="3">UH-Tt-Lm1</strain>
    </source>
</reference>
<dbReference type="SUPFAM" id="SSF51197">
    <property type="entry name" value="Clavaminate synthase-like"/>
    <property type="match status" value="1"/>
</dbReference>